<accession>A0A2X0VQN4</accession>
<dbReference type="Proteomes" id="UP000250086">
    <property type="component" value="Unassembled WGS sequence"/>
</dbReference>
<dbReference type="RefSeq" id="WP_181463181.1">
    <property type="nucleotide sequence ID" value="NZ_UAPV01000001.1"/>
</dbReference>
<sequence length="58" mass="6524">MNITTVLNLIRCHVENDEQGFKENALELARHFEQEGQEGLSAYILTLMQAVPILGPLD</sequence>
<evidence type="ECO:0000313" key="1">
    <source>
        <dbReference type="EMBL" id="SPT70060.1"/>
    </source>
</evidence>
<protein>
    <submittedName>
        <fullName evidence="1">Uncharacterized protein</fullName>
    </submittedName>
</protein>
<dbReference type="EMBL" id="UAPV01000001">
    <property type="protein sequence ID" value="SPT70060.1"/>
    <property type="molecule type" value="Genomic_DNA"/>
</dbReference>
<keyword evidence="2" id="KW-1185">Reference proteome</keyword>
<organism evidence="1 2">
    <name type="scientific">Anaerobiospirillum thomasii</name>
    <dbReference type="NCBI Taxonomy" id="179995"/>
    <lineage>
        <taxon>Bacteria</taxon>
        <taxon>Pseudomonadati</taxon>
        <taxon>Pseudomonadota</taxon>
        <taxon>Gammaproteobacteria</taxon>
        <taxon>Aeromonadales</taxon>
        <taxon>Succinivibrionaceae</taxon>
        <taxon>Anaerobiospirillum</taxon>
    </lineage>
</organism>
<dbReference type="AlphaFoldDB" id="A0A2X0VQN4"/>
<evidence type="ECO:0000313" key="2">
    <source>
        <dbReference type="Proteomes" id="UP000250086"/>
    </source>
</evidence>
<gene>
    <name evidence="1" type="ORF">NCTC13093_01465</name>
</gene>
<proteinExistence type="predicted"/>
<reference evidence="1 2" key="1">
    <citation type="submission" date="2018-06" db="EMBL/GenBank/DDBJ databases">
        <authorList>
            <consortium name="Pathogen Informatics"/>
            <person name="Doyle S."/>
        </authorList>
    </citation>
    <scope>NUCLEOTIDE SEQUENCE [LARGE SCALE GENOMIC DNA]</scope>
    <source>
        <strain evidence="1 2">NCTC13093</strain>
    </source>
</reference>
<name>A0A2X0VQN4_9GAMM</name>